<name>A0A429GJD7_9CREN</name>
<comment type="caution">
    <text evidence="2">The sequence shown here is derived from an EMBL/GenBank/DDBJ whole genome shotgun (WGS) entry which is preliminary data.</text>
</comment>
<organism evidence="2 3">
    <name type="scientific">Candidatus Methanodesulfokora washburnensis</name>
    <dbReference type="NCBI Taxonomy" id="2478471"/>
    <lineage>
        <taxon>Archaea</taxon>
        <taxon>Thermoproteota</taxon>
        <taxon>Candidatus Korarchaeia</taxon>
        <taxon>Candidatus Korarchaeia incertae sedis</taxon>
        <taxon>Candidatus Methanodesulfokora</taxon>
    </lineage>
</organism>
<keyword evidence="1" id="KW-0472">Membrane</keyword>
<dbReference type="Proteomes" id="UP000277582">
    <property type="component" value="Unassembled WGS sequence"/>
</dbReference>
<keyword evidence="1" id="KW-1133">Transmembrane helix</keyword>
<evidence type="ECO:0000313" key="2">
    <source>
        <dbReference type="EMBL" id="RSN73877.1"/>
    </source>
</evidence>
<protein>
    <submittedName>
        <fullName evidence="2">Uncharacterized protein</fullName>
    </submittedName>
</protein>
<gene>
    <name evidence="2" type="ORF">D6D85_09245</name>
</gene>
<proteinExistence type="predicted"/>
<sequence length="159" mass="17532">MLIGIVLSIYLIVGYNAIEIKGSLFVEKNSSKVLRDFEGLGNLSQSIYGNISLFSSGDASILYTLYSGNNEYTYLIGLEPGESKMITLEGERPGTMRVISHNGTNIYYCMNIFLPIRNPAIAGISALMAFTGAFIALRAIMSFYYKIVYEKSSESSTDQ</sequence>
<evidence type="ECO:0000256" key="1">
    <source>
        <dbReference type="SAM" id="Phobius"/>
    </source>
</evidence>
<accession>A0A429GJD7</accession>
<dbReference type="AlphaFoldDB" id="A0A429GJD7"/>
<keyword evidence="1" id="KW-0812">Transmembrane</keyword>
<reference evidence="2 3" key="1">
    <citation type="submission" date="2018-10" db="EMBL/GenBank/DDBJ databases">
        <title>Co-occurring genomic capacity for anaerobic methane metabolism and dissimilatory sulfite reduction discovered in the Korarchaeota.</title>
        <authorList>
            <person name="Mckay L.J."/>
            <person name="Dlakic M."/>
            <person name="Fields M.W."/>
            <person name="Delmont T.O."/>
            <person name="Eren A.M."/>
            <person name="Jay Z.J."/>
            <person name="Klingelsmith K.B."/>
            <person name="Rusch D.B."/>
            <person name="Inskeep W.P."/>
        </authorList>
    </citation>
    <scope>NUCLEOTIDE SEQUENCE [LARGE SCALE GENOMIC DNA]</scope>
    <source>
        <strain evidence="2 3">MDKW</strain>
    </source>
</reference>
<dbReference type="RefSeq" id="WP_125671706.1">
    <property type="nucleotide sequence ID" value="NZ_RCOS01000107.1"/>
</dbReference>
<feature type="transmembrane region" description="Helical" evidence="1">
    <location>
        <begin position="120"/>
        <end position="145"/>
    </location>
</feature>
<keyword evidence="3" id="KW-1185">Reference proteome</keyword>
<evidence type="ECO:0000313" key="3">
    <source>
        <dbReference type="Proteomes" id="UP000277582"/>
    </source>
</evidence>
<dbReference type="EMBL" id="RCOS01000107">
    <property type="protein sequence ID" value="RSN73877.1"/>
    <property type="molecule type" value="Genomic_DNA"/>
</dbReference>